<dbReference type="PANTHER" id="PTHR31967">
    <property type="entry name" value="GROUNDHOG (HEDGEHOG-LIKE FAMILY)-RELATED"/>
    <property type="match status" value="1"/>
</dbReference>
<evidence type="ECO:0000313" key="3">
    <source>
        <dbReference type="EMBL" id="CAD6195587.1"/>
    </source>
</evidence>
<dbReference type="Proteomes" id="UP000835052">
    <property type="component" value="Unassembled WGS sequence"/>
</dbReference>
<dbReference type="InterPro" id="IPR007284">
    <property type="entry name" value="Ground-like_dom"/>
</dbReference>
<gene>
    <name evidence="3" type="ORF">CAUJ_LOCUS11506</name>
</gene>
<name>A0A8S1HKT3_9PELO</name>
<dbReference type="OrthoDB" id="5831900at2759"/>
<dbReference type="Pfam" id="PF04155">
    <property type="entry name" value="Ground-like"/>
    <property type="match status" value="1"/>
</dbReference>
<feature type="chain" id="PRO_5035882124" description="Ground-like domain-containing protein" evidence="1">
    <location>
        <begin position="18"/>
        <end position="242"/>
    </location>
</feature>
<dbReference type="EMBL" id="CAJGYM010000057">
    <property type="protein sequence ID" value="CAD6195587.1"/>
    <property type="molecule type" value="Genomic_DNA"/>
</dbReference>
<feature type="signal peptide" evidence="1">
    <location>
        <begin position="1"/>
        <end position="17"/>
    </location>
</feature>
<keyword evidence="1" id="KW-0732">Signal</keyword>
<keyword evidence="4" id="KW-1185">Reference proteome</keyword>
<evidence type="ECO:0000313" key="4">
    <source>
        <dbReference type="Proteomes" id="UP000835052"/>
    </source>
</evidence>
<evidence type="ECO:0000256" key="1">
    <source>
        <dbReference type="SAM" id="SignalP"/>
    </source>
</evidence>
<organism evidence="3 4">
    <name type="scientific">Caenorhabditis auriculariae</name>
    <dbReference type="NCBI Taxonomy" id="2777116"/>
    <lineage>
        <taxon>Eukaryota</taxon>
        <taxon>Metazoa</taxon>
        <taxon>Ecdysozoa</taxon>
        <taxon>Nematoda</taxon>
        <taxon>Chromadorea</taxon>
        <taxon>Rhabditida</taxon>
        <taxon>Rhabditina</taxon>
        <taxon>Rhabditomorpha</taxon>
        <taxon>Rhabditoidea</taxon>
        <taxon>Rhabditidae</taxon>
        <taxon>Peloderinae</taxon>
        <taxon>Caenorhabditis</taxon>
    </lineage>
</organism>
<protein>
    <recommendedName>
        <fullName evidence="2">Ground-like domain-containing protein</fullName>
    </recommendedName>
</protein>
<comment type="caution">
    <text evidence="3">The sequence shown here is derived from an EMBL/GenBank/DDBJ whole genome shotgun (WGS) entry which is preliminary data.</text>
</comment>
<dbReference type="PANTHER" id="PTHR31967:SF20">
    <property type="entry name" value="GROUND-LIKE DOMAIN-CONTAINING PROTEIN"/>
    <property type="match status" value="1"/>
</dbReference>
<sequence length="242" mass="28481">MWFLAAFTAALITPTDLKPSSPKNNSSRQEVFSFAPNNTPVARVYIYGRPIYVRQPFVIPQRDFLEKPRRPAIAEEKILKHELKRLISSPDLFSKRKFRNDFSLPPFFNDWDHDFPRPKYPLPQCYTNDSGFMCCNPRLEWLMKETYDDLDMDPKWQSCNIEKLVEKIQENAHEAFDLNFETIVGYGDFATKVHFYKDYICKIERGEKFIIAYASPSQPHPEKEPYIIPDAYPTAYQTPYRG</sequence>
<proteinExistence type="predicted"/>
<evidence type="ECO:0000259" key="2">
    <source>
        <dbReference type="Pfam" id="PF04155"/>
    </source>
</evidence>
<accession>A0A8S1HKT3</accession>
<reference evidence="3" key="1">
    <citation type="submission" date="2020-10" db="EMBL/GenBank/DDBJ databases">
        <authorList>
            <person name="Kikuchi T."/>
        </authorList>
    </citation>
    <scope>NUCLEOTIDE SEQUENCE</scope>
    <source>
        <strain evidence="3">NKZ352</strain>
    </source>
</reference>
<dbReference type="AlphaFoldDB" id="A0A8S1HKT3"/>
<feature type="domain" description="Ground-like" evidence="2">
    <location>
        <begin position="131"/>
        <end position="213"/>
    </location>
</feature>